<feature type="compositionally biased region" description="Low complexity" evidence="1">
    <location>
        <begin position="10"/>
        <end position="30"/>
    </location>
</feature>
<proteinExistence type="predicted"/>
<keyword evidence="3" id="KW-1185">Reference proteome</keyword>
<feature type="region of interest" description="Disordered" evidence="1">
    <location>
        <begin position="1"/>
        <end position="42"/>
    </location>
</feature>
<sequence length="147" mass="15298">MLLVVDRSGEPGASALSAPEAEPAASVPDADPTRGPGTQNFANSRSFAEAFVQRLADRDAEAAYDVLCETSRYPSAVVLQGHFDALVRGTVVEIGAGNVVGTAGTDYVGIHADTGEEFESSFTVVIEEEDGRLAVCSIDDDSAAPTY</sequence>
<comment type="caution">
    <text evidence="2">The sequence shown here is derived from an EMBL/GenBank/DDBJ whole genome shotgun (WGS) entry which is preliminary data.</text>
</comment>
<evidence type="ECO:0000313" key="2">
    <source>
        <dbReference type="EMBL" id="GAA3163487.1"/>
    </source>
</evidence>
<dbReference type="Proteomes" id="UP001499924">
    <property type="component" value="Unassembled WGS sequence"/>
</dbReference>
<accession>A0ABP6P2F4</accession>
<name>A0ABP6P2F4_9ACTN</name>
<evidence type="ECO:0000256" key="1">
    <source>
        <dbReference type="SAM" id="MobiDB-lite"/>
    </source>
</evidence>
<protein>
    <recommendedName>
        <fullName evidence="4">SnoaL-like domain-containing protein</fullName>
    </recommendedName>
</protein>
<evidence type="ECO:0000313" key="3">
    <source>
        <dbReference type="Proteomes" id="UP001499924"/>
    </source>
</evidence>
<reference evidence="3" key="1">
    <citation type="journal article" date="2019" name="Int. J. Syst. Evol. Microbiol.">
        <title>The Global Catalogue of Microorganisms (GCM) 10K type strain sequencing project: providing services to taxonomists for standard genome sequencing and annotation.</title>
        <authorList>
            <consortium name="The Broad Institute Genomics Platform"/>
            <consortium name="The Broad Institute Genome Sequencing Center for Infectious Disease"/>
            <person name="Wu L."/>
            <person name="Ma J."/>
        </authorList>
    </citation>
    <scope>NUCLEOTIDE SEQUENCE [LARGE SCALE GENOMIC DNA]</scope>
    <source>
        <strain evidence="3">JCM 15614</strain>
    </source>
</reference>
<dbReference type="EMBL" id="BAAAVV010000003">
    <property type="protein sequence ID" value="GAA3163487.1"/>
    <property type="molecule type" value="Genomic_DNA"/>
</dbReference>
<gene>
    <name evidence="2" type="ORF">GCM10010531_14320</name>
</gene>
<organism evidence="2 3">
    <name type="scientific">Blastococcus jejuensis</name>
    <dbReference type="NCBI Taxonomy" id="351224"/>
    <lineage>
        <taxon>Bacteria</taxon>
        <taxon>Bacillati</taxon>
        <taxon>Actinomycetota</taxon>
        <taxon>Actinomycetes</taxon>
        <taxon>Geodermatophilales</taxon>
        <taxon>Geodermatophilaceae</taxon>
        <taxon>Blastococcus</taxon>
    </lineage>
</organism>
<evidence type="ECO:0008006" key="4">
    <source>
        <dbReference type="Google" id="ProtNLM"/>
    </source>
</evidence>